<dbReference type="Proteomes" id="UP000291793">
    <property type="component" value="Unassembled WGS sequence"/>
</dbReference>
<feature type="transmembrane region" description="Helical" evidence="1">
    <location>
        <begin position="7"/>
        <end position="30"/>
    </location>
</feature>
<evidence type="ECO:0000256" key="1">
    <source>
        <dbReference type="SAM" id="Phobius"/>
    </source>
</evidence>
<protein>
    <submittedName>
        <fullName evidence="2">Uncharacterized protein</fullName>
    </submittedName>
</protein>
<dbReference type="OrthoDB" id="6627845at2"/>
<proteinExistence type="predicted"/>
<feature type="transmembrane region" description="Helical" evidence="1">
    <location>
        <begin position="66"/>
        <end position="85"/>
    </location>
</feature>
<keyword evidence="1" id="KW-1133">Transmembrane helix</keyword>
<evidence type="ECO:0000313" key="2">
    <source>
        <dbReference type="EMBL" id="TCC12661.1"/>
    </source>
</evidence>
<sequence>MTNKAKIALRWGGVALVFAIYSVALMIPLLDYSLTIKYQGAPSTGIMEARVCEAITYDLTRSIDNLFLIAFFGSAICLVLVLLIFKKVR</sequence>
<name>A0A4R0HP95_9ENTR</name>
<reference evidence="2 3" key="1">
    <citation type="submission" date="2019-02" db="EMBL/GenBank/DDBJ databases">
        <title>The draft genome of Kosakonia quasisacchari strain WCHKQ120001.</title>
        <authorList>
            <person name="Wang C."/>
            <person name="Feng Y."/>
            <person name="Zong Z."/>
        </authorList>
    </citation>
    <scope>NUCLEOTIDE SEQUENCE [LARGE SCALE GENOMIC DNA]</scope>
    <source>
        <strain evidence="2 3">WCHKQ120001</strain>
    </source>
</reference>
<dbReference type="EMBL" id="SJOP01000006">
    <property type="protein sequence ID" value="TCC12661.1"/>
    <property type="molecule type" value="Genomic_DNA"/>
</dbReference>
<dbReference type="AlphaFoldDB" id="A0A4R0HP95"/>
<organism evidence="2 3">
    <name type="scientific">Kosakonia quasisacchari</name>
    <dbReference type="NCBI Taxonomy" id="2529380"/>
    <lineage>
        <taxon>Bacteria</taxon>
        <taxon>Pseudomonadati</taxon>
        <taxon>Pseudomonadota</taxon>
        <taxon>Gammaproteobacteria</taxon>
        <taxon>Enterobacterales</taxon>
        <taxon>Enterobacteriaceae</taxon>
        <taxon>Kosakonia</taxon>
    </lineage>
</organism>
<evidence type="ECO:0000313" key="3">
    <source>
        <dbReference type="Proteomes" id="UP000291793"/>
    </source>
</evidence>
<accession>A0A4R0HP95</accession>
<keyword evidence="1" id="KW-0472">Membrane</keyword>
<gene>
    <name evidence="2" type="ORF">E0L21_08445</name>
</gene>
<comment type="caution">
    <text evidence="2">The sequence shown here is derived from an EMBL/GenBank/DDBJ whole genome shotgun (WGS) entry which is preliminary data.</text>
</comment>
<keyword evidence="3" id="KW-1185">Reference proteome</keyword>
<keyword evidence="1" id="KW-0812">Transmembrane</keyword>